<protein>
    <recommendedName>
        <fullName evidence="5">Pkr1-domain-containing protein</fullName>
    </recommendedName>
</protein>
<dbReference type="GO" id="GO:0005789">
    <property type="term" value="C:endoplasmic reticulum membrane"/>
    <property type="evidence" value="ECO:0007669"/>
    <property type="project" value="TreeGrafter"/>
</dbReference>
<keyword evidence="4" id="KW-1185">Reference proteome</keyword>
<dbReference type="Proteomes" id="UP000076842">
    <property type="component" value="Unassembled WGS sequence"/>
</dbReference>
<keyword evidence="2" id="KW-1133">Transmembrane helix</keyword>
<dbReference type="PANTHER" id="PTHR28251:SF1">
    <property type="entry name" value="V-TYPE ATPASE ASSEMBLY FACTOR PKR1"/>
    <property type="match status" value="1"/>
</dbReference>
<keyword evidence="2" id="KW-0812">Transmembrane</keyword>
<dbReference type="GO" id="GO:0070072">
    <property type="term" value="P:vacuolar proton-transporting V-type ATPase complex assembly"/>
    <property type="evidence" value="ECO:0007669"/>
    <property type="project" value="InterPro"/>
</dbReference>
<gene>
    <name evidence="3" type="ORF">CALCODRAFT_478821</name>
</gene>
<feature type="transmembrane region" description="Helical" evidence="2">
    <location>
        <begin position="38"/>
        <end position="59"/>
    </location>
</feature>
<feature type="transmembrane region" description="Helical" evidence="2">
    <location>
        <begin position="65"/>
        <end position="83"/>
    </location>
</feature>
<dbReference type="OrthoDB" id="9626941at2759"/>
<proteinExistence type="predicted"/>
<organism evidence="3 4">
    <name type="scientific">Calocera cornea HHB12733</name>
    <dbReference type="NCBI Taxonomy" id="1353952"/>
    <lineage>
        <taxon>Eukaryota</taxon>
        <taxon>Fungi</taxon>
        <taxon>Dikarya</taxon>
        <taxon>Basidiomycota</taxon>
        <taxon>Agaricomycotina</taxon>
        <taxon>Dacrymycetes</taxon>
        <taxon>Dacrymycetales</taxon>
        <taxon>Dacrymycetaceae</taxon>
        <taxon>Calocera</taxon>
    </lineage>
</organism>
<evidence type="ECO:0000313" key="3">
    <source>
        <dbReference type="EMBL" id="KZT62923.1"/>
    </source>
</evidence>
<reference evidence="3 4" key="1">
    <citation type="journal article" date="2016" name="Mol. Biol. Evol.">
        <title>Comparative Genomics of Early-Diverging Mushroom-Forming Fungi Provides Insights into the Origins of Lignocellulose Decay Capabilities.</title>
        <authorList>
            <person name="Nagy L.G."/>
            <person name="Riley R."/>
            <person name="Tritt A."/>
            <person name="Adam C."/>
            <person name="Daum C."/>
            <person name="Floudas D."/>
            <person name="Sun H."/>
            <person name="Yadav J.S."/>
            <person name="Pangilinan J."/>
            <person name="Larsson K.H."/>
            <person name="Matsuura K."/>
            <person name="Barry K."/>
            <person name="Labutti K."/>
            <person name="Kuo R."/>
            <person name="Ohm R.A."/>
            <person name="Bhattacharya S.S."/>
            <person name="Shirouzu T."/>
            <person name="Yoshinaga Y."/>
            <person name="Martin F.M."/>
            <person name="Grigoriev I.V."/>
            <person name="Hibbett D.S."/>
        </authorList>
    </citation>
    <scope>NUCLEOTIDE SEQUENCE [LARGE SCALE GENOMIC DNA]</scope>
    <source>
        <strain evidence="3 4">HHB12733</strain>
    </source>
</reference>
<keyword evidence="2" id="KW-0472">Membrane</keyword>
<dbReference type="InterPro" id="IPR013945">
    <property type="entry name" value="Pkr1"/>
</dbReference>
<name>A0A165KBG6_9BASI</name>
<dbReference type="EMBL" id="KV423914">
    <property type="protein sequence ID" value="KZT62923.1"/>
    <property type="molecule type" value="Genomic_DNA"/>
</dbReference>
<evidence type="ECO:0000256" key="2">
    <source>
        <dbReference type="SAM" id="Phobius"/>
    </source>
</evidence>
<dbReference type="AlphaFoldDB" id="A0A165KBG6"/>
<evidence type="ECO:0000256" key="1">
    <source>
        <dbReference type="SAM" id="MobiDB-lite"/>
    </source>
</evidence>
<evidence type="ECO:0008006" key="5">
    <source>
        <dbReference type="Google" id="ProtNLM"/>
    </source>
</evidence>
<feature type="region of interest" description="Disordered" evidence="1">
    <location>
        <begin position="89"/>
        <end position="110"/>
    </location>
</feature>
<accession>A0A165KBG6</accession>
<evidence type="ECO:0000313" key="4">
    <source>
        <dbReference type="Proteomes" id="UP000076842"/>
    </source>
</evidence>
<dbReference type="PANTHER" id="PTHR28251">
    <property type="entry name" value="V-TYPE ATPASE ASSEMBLY FACTOR PKR1"/>
    <property type="match status" value="1"/>
</dbReference>
<sequence>MSIHTAETIQNEVSDTTDQLVSFVSDILTPGSSLRPQFLLALDVVLGFLFFVFVSLFLLTWSLHFLVLMVIVVGLWGSIKFFVAELAKTEGPAPHPGPSIKEATESKKEQ</sequence>
<dbReference type="Pfam" id="PF08636">
    <property type="entry name" value="Pkr1"/>
    <property type="match status" value="1"/>
</dbReference>
<dbReference type="InParanoid" id="A0A165KBG6"/>